<organism evidence="2 3">
    <name type="scientific">Octadecabacter ascidiaceicola</name>
    <dbReference type="NCBI Taxonomy" id="1655543"/>
    <lineage>
        <taxon>Bacteria</taxon>
        <taxon>Pseudomonadati</taxon>
        <taxon>Pseudomonadota</taxon>
        <taxon>Alphaproteobacteria</taxon>
        <taxon>Rhodobacterales</taxon>
        <taxon>Roseobacteraceae</taxon>
        <taxon>Octadecabacter</taxon>
    </lineage>
</organism>
<dbReference type="AlphaFoldDB" id="A0A238K8H6"/>
<proteinExistence type="predicted"/>
<dbReference type="RefSeq" id="WP_093996269.1">
    <property type="nucleotide sequence ID" value="NZ_FXYD01000003.1"/>
</dbReference>
<keyword evidence="1" id="KW-0732">Signal</keyword>
<evidence type="ECO:0000256" key="1">
    <source>
        <dbReference type="SAM" id="SignalP"/>
    </source>
</evidence>
<dbReference type="EMBL" id="FXYD01000003">
    <property type="protein sequence ID" value="SMX39105.1"/>
    <property type="molecule type" value="Genomic_DNA"/>
</dbReference>
<dbReference type="Proteomes" id="UP000203464">
    <property type="component" value="Unassembled WGS sequence"/>
</dbReference>
<keyword evidence="3" id="KW-1185">Reference proteome</keyword>
<evidence type="ECO:0000313" key="3">
    <source>
        <dbReference type="Proteomes" id="UP000203464"/>
    </source>
</evidence>
<feature type="chain" id="PRO_5013099478" evidence="1">
    <location>
        <begin position="22"/>
        <end position="113"/>
    </location>
</feature>
<sequence length="113" mass="11525">MFKTVSLALAAIAASATIASASPDSYFSNFAASTERTTEVELGLVVAEGAGVVEIYTYTNGQAGKLLGSENVHAGGNPSVDVEIAPAYGDAIALLKVGGQVVDSEVLRFDTNN</sequence>
<evidence type="ECO:0000313" key="2">
    <source>
        <dbReference type="EMBL" id="SMX39105.1"/>
    </source>
</evidence>
<reference evidence="3" key="1">
    <citation type="submission" date="2017-05" db="EMBL/GenBank/DDBJ databases">
        <authorList>
            <person name="Rodrigo-Torres L."/>
            <person name="Arahal R. D."/>
            <person name="Lucena T."/>
        </authorList>
    </citation>
    <scope>NUCLEOTIDE SEQUENCE [LARGE SCALE GENOMIC DNA]</scope>
    <source>
        <strain evidence="3">CECT 8868</strain>
    </source>
</reference>
<gene>
    <name evidence="2" type="ORF">OCA8868_01836</name>
</gene>
<protein>
    <submittedName>
        <fullName evidence="2">Uncharacterized protein</fullName>
    </submittedName>
</protein>
<accession>A0A238K8H6</accession>
<dbReference type="OrthoDB" id="7876219at2"/>
<feature type="signal peptide" evidence="1">
    <location>
        <begin position="1"/>
        <end position="21"/>
    </location>
</feature>
<name>A0A238K8H6_9RHOB</name>